<dbReference type="EMBL" id="PGFZ01000006">
    <property type="protein sequence ID" value="POZ51339.1"/>
    <property type="molecule type" value="Genomic_DNA"/>
</dbReference>
<dbReference type="Pfam" id="PF09720">
    <property type="entry name" value="Unstab_antitox"/>
    <property type="match status" value="1"/>
</dbReference>
<dbReference type="AlphaFoldDB" id="A0A2S5CKJ5"/>
<reference evidence="1 2" key="1">
    <citation type="submission" date="2017-11" db="EMBL/GenBank/DDBJ databases">
        <title>Draft Genome Sequence of Methylobacter psychrotolerans Sph1T, an Obligate Methanotroph from Low-Temperature Environments.</title>
        <authorList>
            <person name="Oshkin I.Y."/>
            <person name="Miroshnikov K."/>
            <person name="Belova S.E."/>
            <person name="Korzhenkov A."/>
            <person name="Toshchakov S.V."/>
            <person name="Dedysh S.N."/>
        </authorList>
    </citation>
    <scope>NUCLEOTIDE SEQUENCE [LARGE SCALE GENOMIC DNA]</scope>
    <source>
        <strain evidence="1 2">Sph1</strain>
    </source>
</reference>
<name>A0A2S5CKJ5_9GAMM</name>
<dbReference type="Proteomes" id="UP000237423">
    <property type="component" value="Unassembled WGS sequence"/>
</dbReference>
<proteinExistence type="predicted"/>
<dbReference type="InterPro" id="IPR013406">
    <property type="entry name" value="CHP02574_addiction_mod"/>
</dbReference>
<sequence length="87" mass="9832">MLDGRGFAVTHVEVIKMNRKQLFNEALNLPLADRAALAEQLLASMDPPIREIDNLLALEAERRIDGYERGELRSSPAEQVFNRLEAN</sequence>
<evidence type="ECO:0000313" key="1">
    <source>
        <dbReference type="EMBL" id="POZ51339.1"/>
    </source>
</evidence>
<evidence type="ECO:0008006" key="3">
    <source>
        <dbReference type="Google" id="ProtNLM"/>
    </source>
</evidence>
<evidence type="ECO:0000313" key="2">
    <source>
        <dbReference type="Proteomes" id="UP000237423"/>
    </source>
</evidence>
<protein>
    <recommendedName>
        <fullName evidence="3">Addiction module protein</fullName>
    </recommendedName>
</protein>
<organism evidence="1 2">
    <name type="scientific">Methylovulum psychrotolerans</name>
    <dbReference type="NCBI Taxonomy" id="1704499"/>
    <lineage>
        <taxon>Bacteria</taxon>
        <taxon>Pseudomonadati</taxon>
        <taxon>Pseudomonadota</taxon>
        <taxon>Gammaproteobacteria</taxon>
        <taxon>Methylococcales</taxon>
        <taxon>Methylococcaceae</taxon>
        <taxon>Methylovulum</taxon>
    </lineage>
</organism>
<comment type="caution">
    <text evidence="1">The sequence shown here is derived from an EMBL/GenBank/DDBJ whole genome shotgun (WGS) entry which is preliminary data.</text>
</comment>
<accession>A0A2S5CKJ5</accession>
<gene>
    <name evidence="1" type="ORF">AADEFJLK_02788</name>
</gene>